<evidence type="ECO:0008006" key="4">
    <source>
        <dbReference type="Google" id="ProtNLM"/>
    </source>
</evidence>
<reference evidence="2 3" key="1">
    <citation type="submission" date="2018-09" db="EMBL/GenBank/DDBJ databases">
        <title>YIM 75507 draft genome.</title>
        <authorList>
            <person name="Tang S."/>
            <person name="Feng Y."/>
        </authorList>
    </citation>
    <scope>NUCLEOTIDE SEQUENCE [LARGE SCALE GENOMIC DNA]</scope>
    <source>
        <strain evidence="2 3">YIM 75507</strain>
    </source>
</reference>
<dbReference type="AlphaFoldDB" id="A0A3A4A7M6"/>
<organism evidence="2 3">
    <name type="scientific">Bailinhaonella thermotolerans</name>
    <dbReference type="NCBI Taxonomy" id="1070861"/>
    <lineage>
        <taxon>Bacteria</taxon>
        <taxon>Bacillati</taxon>
        <taxon>Actinomycetota</taxon>
        <taxon>Actinomycetes</taxon>
        <taxon>Streptosporangiales</taxon>
        <taxon>Streptosporangiaceae</taxon>
        <taxon>Bailinhaonella</taxon>
    </lineage>
</organism>
<keyword evidence="3" id="KW-1185">Reference proteome</keyword>
<dbReference type="Proteomes" id="UP000265768">
    <property type="component" value="Unassembled WGS sequence"/>
</dbReference>
<name>A0A3A4A7M6_9ACTN</name>
<dbReference type="GO" id="GO:0008237">
    <property type="term" value="F:metallopeptidase activity"/>
    <property type="evidence" value="ECO:0007669"/>
    <property type="project" value="InterPro"/>
</dbReference>
<keyword evidence="1" id="KW-0732">Signal</keyword>
<evidence type="ECO:0000313" key="3">
    <source>
        <dbReference type="Proteomes" id="UP000265768"/>
    </source>
</evidence>
<comment type="caution">
    <text evidence="2">The sequence shown here is derived from an EMBL/GenBank/DDBJ whole genome shotgun (WGS) entry which is preliminary data.</text>
</comment>
<gene>
    <name evidence="2" type="ORF">D5H75_33995</name>
</gene>
<feature type="signal peptide" evidence="1">
    <location>
        <begin position="1"/>
        <end position="34"/>
    </location>
</feature>
<evidence type="ECO:0000256" key="1">
    <source>
        <dbReference type="SAM" id="SignalP"/>
    </source>
</evidence>
<proteinExistence type="predicted"/>
<dbReference type="Gene3D" id="3.40.390.10">
    <property type="entry name" value="Collagenase (Catalytic Domain)"/>
    <property type="match status" value="1"/>
</dbReference>
<dbReference type="EMBL" id="QZEY01000020">
    <property type="protein sequence ID" value="RJL22997.1"/>
    <property type="molecule type" value="Genomic_DNA"/>
</dbReference>
<evidence type="ECO:0000313" key="2">
    <source>
        <dbReference type="EMBL" id="RJL22997.1"/>
    </source>
</evidence>
<accession>A0A3A4A7M6</accession>
<feature type="chain" id="PRO_5017374968" description="Matrixin family metalloprotease" evidence="1">
    <location>
        <begin position="35"/>
        <end position="219"/>
    </location>
</feature>
<dbReference type="SUPFAM" id="SSF55486">
    <property type="entry name" value="Metalloproteases ('zincins'), catalytic domain"/>
    <property type="match status" value="1"/>
</dbReference>
<protein>
    <recommendedName>
        <fullName evidence="4">Matrixin family metalloprotease</fullName>
    </recommendedName>
</protein>
<dbReference type="InterPro" id="IPR024079">
    <property type="entry name" value="MetalloPept_cat_dom_sf"/>
</dbReference>
<sequence length="219" mass="23858">MVTMTYFKRRAGRAVLGAVLALGAVGGLAPGAQANDFGYPSGCCSFADNGQHWYNDDSLESRTKSAFRYAMGNLDAQSVMSDAYDASPNASTDVEAYDAYYVDTWDLDWDGSTTGYNLYGYAKCVKAIAPTPSEDDWRCDQYEVRFDLRDVDGFSTDQRRALACHEVGHTVGLSHSTESSSCLRTGAHTTVKYSAHDVSHLYTRYGPRLSKPMSGGGAK</sequence>